<dbReference type="EC" id="2.4.2.3" evidence="1"/>
<dbReference type="InterPro" id="IPR035994">
    <property type="entry name" value="Nucleoside_phosphorylase_sf"/>
</dbReference>
<organism evidence="4 5">
    <name type="scientific">Actinoalloteichus hoggarensis</name>
    <dbReference type="NCBI Taxonomy" id="1470176"/>
    <lineage>
        <taxon>Bacteria</taxon>
        <taxon>Bacillati</taxon>
        <taxon>Actinomycetota</taxon>
        <taxon>Actinomycetes</taxon>
        <taxon>Pseudonocardiales</taxon>
        <taxon>Pseudonocardiaceae</taxon>
        <taxon>Actinoalloteichus</taxon>
    </lineage>
</organism>
<keyword evidence="4" id="KW-0808">Transferase</keyword>
<dbReference type="InterPro" id="IPR000845">
    <property type="entry name" value="Nucleoside_phosphorylase_d"/>
</dbReference>
<proteinExistence type="predicted"/>
<reference evidence="4 5" key="1">
    <citation type="submission" date="2017-07" db="EMBL/GenBank/DDBJ databases">
        <title>Complete genome sequence of Actinoalloteichus hoggarensis DSM 45943, type strain of Actinoalloteichus hoggarensis.</title>
        <authorList>
            <person name="Ruckert C."/>
            <person name="Nouioui I."/>
            <person name="Willmese J."/>
            <person name="van Wezel G."/>
            <person name="Klenk H.-P."/>
            <person name="Kalinowski J."/>
            <person name="Zotchev S.B."/>
        </authorList>
    </citation>
    <scope>NUCLEOTIDE SEQUENCE [LARGE SCALE GENOMIC DNA]</scope>
    <source>
        <strain evidence="4 5">DSM 45943</strain>
    </source>
</reference>
<dbReference type="EMBL" id="CP022521">
    <property type="protein sequence ID" value="ASO20210.1"/>
    <property type="molecule type" value="Genomic_DNA"/>
</dbReference>
<dbReference type="Pfam" id="PF01048">
    <property type="entry name" value="PNP_UDP_1"/>
    <property type="match status" value="1"/>
</dbReference>
<dbReference type="RefSeq" id="WP_221438359.1">
    <property type="nucleotide sequence ID" value="NZ_CP022521.1"/>
</dbReference>
<gene>
    <name evidence="4" type="primary">udp1</name>
    <name evidence="4" type="ORF">AHOG_12835</name>
</gene>
<dbReference type="GO" id="GO:0004850">
    <property type="term" value="F:uridine phosphorylase activity"/>
    <property type="evidence" value="ECO:0007669"/>
    <property type="project" value="UniProtKB-EC"/>
</dbReference>
<name>A0A221W301_9PSEU</name>
<accession>A0A221W301</accession>
<dbReference type="CDD" id="cd17767">
    <property type="entry name" value="UP_EcUdp-like"/>
    <property type="match status" value="1"/>
</dbReference>
<evidence type="ECO:0000256" key="1">
    <source>
        <dbReference type="ARBA" id="ARBA00011888"/>
    </source>
</evidence>
<keyword evidence="4" id="KW-0328">Glycosyltransferase</keyword>
<dbReference type="GO" id="GO:0005829">
    <property type="term" value="C:cytosol"/>
    <property type="evidence" value="ECO:0007669"/>
    <property type="project" value="TreeGrafter"/>
</dbReference>
<dbReference type="Proteomes" id="UP000204221">
    <property type="component" value="Chromosome"/>
</dbReference>
<protein>
    <recommendedName>
        <fullName evidence="2">Uridine phosphorylase</fullName>
        <ecNumber evidence="1">2.4.2.3</ecNumber>
    </recommendedName>
</protein>
<evidence type="ECO:0000313" key="5">
    <source>
        <dbReference type="Proteomes" id="UP000204221"/>
    </source>
</evidence>
<evidence type="ECO:0000313" key="4">
    <source>
        <dbReference type="EMBL" id="ASO20210.1"/>
    </source>
</evidence>
<comment type="catalytic activity">
    <reaction evidence="3">
        <text>uridine + phosphate = alpha-D-ribose 1-phosphate + uracil</text>
        <dbReference type="Rhea" id="RHEA:24388"/>
        <dbReference type="ChEBI" id="CHEBI:16704"/>
        <dbReference type="ChEBI" id="CHEBI:17568"/>
        <dbReference type="ChEBI" id="CHEBI:43474"/>
        <dbReference type="ChEBI" id="CHEBI:57720"/>
        <dbReference type="EC" id="2.4.2.3"/>
    </reaction>
</comment>
<dbReference type="Gene3D" id="3.40.50.1580">
    <property type="entry name" value="Nucleoside phosphorylase domain"/>
    <property type="match status" value="1"/>
</dbReference>
<keyword evidence="5" id="KW-1185">Reference proteome</keyword>
<evidence type="ECO:0000256" key="3">
    <source>
        <dbReference type="ARBA" id="ARBA00048447"/>
    </source>
</evidence>
<dbReference type="PANTHER" id="PTHR43691">
    <property type="entry name" value="URIDINE PHOSPHORYLASE"/>
    <property type="match status" value="1"/>
</dbReference>
<dbReference type="PANTHER" id="PTHR43691:SF11">
    <property type="entry name" value="FI09636P-RELATED"/>
    <property type="match status" value="1"/>
</dbReference>
<dbReference type="KEGG" id="ahg:AHOG_12835"/>
<dbReference type="SUPFAM" id="SSF53167">
    <property type="entry name" value="Purine and uridine phosphorylases"/>
    <property type="match status" value="1"/>
</dbReference>
<sequence>MTDAPIDSPHPPYPAEGVADVLPVTKIPRRGLPGLALVVGDPARADAVASRLAEVRLVGENREYRTYTGSWRGVELVVSSHGVGGPGAVCLFAELAEAGVHTFLRFGTAGSLRRDIGDGDLVIAEAAVRDDGVSHQLVHPEYPAFATPEATLALAAAARTHDVAHRRGVVWTRAAFSPAVLTLPIAQYTAAGVAAIEMEASALFVFAGLRGLRAGAALVVDGYAGNDDVDATTYAPHRQIVVDAVRRGADVVLDALIALDESGVRA</sequence>
<dbReference type="GO" id="GO:0009116">
    <property type="term" value="P:nucleoside metabolic process"/>
    <property type="evidence" value="ECO:0007669"/>
    <property type="project" value="InterPro"/>
</dbReference>
<evidence type="ECO:0000256" key="2">
    <source>
        <dbReference type="ARBA" id="ARBA00021980"/>
    </source>
</evidence>
<dbReference type="AlphaFoldDB" id="A0A221W301"/>